<keyword evidence="15" id="KW-1185">Reference proteome</keyword>
<organism evidence="14 15">
    <name type="scientific">Alkalispirochaeta americana</name>
    <dbReference type="NCBI Taxonomy" id="159291"/>
    <lineage>
        <taxon>Bacteria</taxon>
        <taxon>Pseudomonadati</taxon>
        <taxon>Spirochaetota</taxon>
        <taxon>Spirochaetia</taxon>
        <taxon>Spirochaetales</taxon>
        <taxon>Spirochaetaceae</taxon>
        <taxon>Alkalispirochaeta</taxon>
    </lineage>
</organism>
<dbReference type="Gene3D" id="3.30.56.10">
    <property type="match status" value="2"/>
</dbReference>
<comment type="similarity">
    <text evidence="3 12">Belongs to the phenylalanyl-tRNA synthetase beta subunit family. Type 2 subfamily.</text>
</comment>
<keyword evidence="6 12" id="KW-0479">Metal-binding</keyword>
<dbReference type="SUPFAM" id="SSF55681">
    <property type="entry name" value="Class II aaRS and biotin synthetases"/>
    <property type="match status" value="1"/>
</dbReference>
<keyword evidence="7 12" id="KW-0547">Nucleotide-binding</keyword>
<dbReference type="InterPro" id="IPR022918">
    <property type="entry name" value="Phe_tRNA_ligase_beta2_arc"/>
</dbReference>
<dbReference type="InterPro" id="IPR005147">
    <property type="entry name" value="tRNA_synthase_B5-dom"/>
</dbReference>
<protein>
    <recommendedName>
        <fullName evidence="12">Phenylalanine--tRNA ligase beta subunit</fullName>
        <ecNumber evidence="12">6.1.1.20</ecNumber>
    </recommendedName>
    <alternativeName>
        <fullName evidence="12">Phenylalanyl-tRNA synthetase beta subunit</fullName>
        <shortName evidence="12">PheRS</shortName>
    </alternativeName>
</protein>
<dbReference type="NCBIfam" id="TIGR00471">
    <property type="entry name" value="pheT_arch"/>
    <property type="match status" value="1"/>
</dbReference>
<comment type="subunit">
    <text evidence="12">Tetramer of two alpha and two beta subunits.</text>
</comment>
<dbReference type="InterPro" id="IPR041616">
    <property type="entry name" value="PheRS_beta_core"/>
</dbReference>
<accession>A0A1N6U132</accession>
<dbReference type="InterPro" id="IPR020825">
    <property type="entry name" value="Phe-tRNA_synthase-like_B3/B4"/>
</dbReference>
<dbReference type="InterPro" id="IPR045864">
    <property type="entry name" value="aa-tRNA-synth_II/BPL/LPL"/>
</dbReference>
<dbReference type="GO" id="GO:0005524">
    <property type="term" value="F:ATP binding"/>
    <property type="evidence" value="ECO:0007669"/>
    <property type="project" value="UniProtKB-UniRule"/>
</dbReference>
<evidence type="ECO:0000256" key="11">
    <source>
        <dbReference type="ARBA" id="ARBA00023146"/>
    </source>
</evidence>
<keyword evidence="9 12" id="KW-0460">Magnesium</keyword>
<dbReference type="GO" id="GO:0003723">
    <property type="term" value="F:RNA binding"/>
    <property type="evidence" value="ECO:0007669"/>
    <property type="project" value="InterPro"/>
</dbReference>
<gene>
    <name evidence="12" type="primary">pheT</name>
    <name evidence="14" type="ORF">SAMN05920897_11165</name>
</gene>
<dbReference type="HAMAP" id="MF_00284">
    <property type="entry name" value="Phe_tRNA_synth_beta2"/>
    <property type="match status" value="1"/>
</dbReference>
<evidence type="ECO:0000256" key="4">
    <source>
        <dbReference type="ARBA" id="ARBA00022490"/>
    </source>
</evidence>
<evidence type="ECO:0000313" key="15">
    <source>
        <dbReference type="Proteomes" id="UP000186400"/>
    </source>
</evidence>
<comment type="cofactor">
    <cofactor evidence="1 12">
        <name>Mg(2+)</name>
        <dbReference type="ChEBI" id="CHEBI:18420"/>
    </cofactor>
</comment>
<dbReference type="PANTHER" id="PTHR10947:SF0">
    <property type="entry name" value="PHENYLALANINE--TRNA LIGASE BETA SUBUNIT"/>
    <property type="match status" value="1"/>
</dbReference>
<keyword evidence="10 12" id="KW-0648">Protein biosynthesis</keyword>
<evidence type="ECO:0000256" key="3">
    <source>
        <dbReference type="ARBA" id="ARBA00007438"/>
    </source>
</evidence>
<dbReference type="EMBL" id="FTMS01000011">
    <property type="protein sequence ID" value="SIQ59239.1"/>
    <property type="molecule type" value="Genomic_DNA"/>
</dbReference>
<dbReference type="PANTHER" id="PTHR10947">
    <property type="entry name" value="PHENYLALANYL-TRNA SYNTHETASE BETA CHAIN AND LEUCINE-RICH REPEAT-CONTAINING PROTEIN 47"/>
    <property type="match status" value="1"/>
</dbReference>
<evidence type="ECO:0000313" key="14">
    <source>
        <dbReference type="EMBL" id="SIQ59239.1"/>
    </source>
</evidence>
<feature type="domain" description="B5" evidence="13">
    <location>
        <begin position="289"/>
        <end position="364"/>
    </location>
</feature>
<dbReference type="Gene3D" id="3.50.40.10">
    <property type="entry name" value="Phenylalanyl-trna Synthetase, Chain B, domain 3"/>
    <property type="match status" value="1"/>
</dbReference>
<evidence type="ECO:0000256" key="6">
    <source>
        <dbReference type="ARBA" id="ARBA00022723"/>
    </source>
</evidence>
<proteinExistence type="inferred from homology"/>
<evidence type="ECO:0000256" key="12">
    <source>
        <dbReference type="HAMAP-Rule" id="MF_00284"/>
    </source>
</evidence>
<keyword evidence="11 12" id="KW-0030">Aminoacyl-tRNA synthetase</keyword>
<evidence type="ECO:0000256" key="1">
    <source>
        <dbReference type="ARBA" id="ARBA00001946"/>
    </source>
</evidence>
<dbReference type="Gene3D" id="3.30.930.10">
    <property type="entry name" value="Bira Bifunctional Protein, Domain 2"/>
    <property type="match status" value="1"/>
</dbReference>
<dbReference type="InterPro" id="IPR004531">
    <property type="entry name" value="Phe-tRNA-synth_IIc_bsu_arc_euk"/>
</dbReference>
<evidence type="ECO:0000256" key="7">
    <source>
        <dbReference type="ARBA" id="ARBA00022741"/>
    </source>
</evidence>
<dbReference type="SUPFAM" id="SSF46955">
    <property type="entry name" value="Putative DNA-binding domain"/>
    <property type="match status" value="1"/>
</dbReference>
<evidence type="ECO:0000259" key="13">
    <source>
        <dbReference type="PROSITE" id="PS51483"/>
    </source>
</evidence>
<sequence>MPKIEVYRDALIELIGSGPLTDEQLEEIFPCAKAELDESADETGIMKVELNDTNRPDLWSTAGLARQLRIHQGGNHPDYPFFSDSGTSRESAGRKIVVDSSVREIRPWVVGFVMTGDPVNEAVLKDLIQTQEKLTWNYGRKRKSIAMGLYRSDLITYPVHYRGADPETTRFVPLQMEQALSLREILRKHPKGQEYAHIVEDLPLFPLLEDDKGEILSFPPVINSAHLGAVQEGDSSLFVELTGTDLDSLLHAASIVACDAADLGYTVEPVAVEYPWETPYGRSFTVPYYFQVSQSAPIAQISALLGVDLQEKEILQALGRMGIEASIAEGSVEIRVPQYRNDFLHPVDVVEDVMIGCGMDFFSPRMPRDFTMGRLTPLEEYSRRLKTLLVGLGFQEMVFNYLGSGKDYIEKLYPRDEWDQAFAHTVQVDNPMSENYAFVRPSVIASLLQAESVSANAVYPHNVFEVGKVAEQYEPDPTGTRTLTNLGFLTADRGAGFNLVNSRVSAILYYMGHEYSLRECRDSRFIPGRAAEIVLQGTDQAVGVFGELHPRVLDAWGIQMPCTAGEINLEGLLDHVGKTGGSA</sequence>
<dbReference type="STRING" id="159291.SAMN05920897_11165"/>
<dbReference type="InterPro" id="IPR045060">
    <property type="entry name" value="Phe-tRNA-ligase_IIc_bsu"/>
</dbReference>
<dbReference type="GO" id="GO:0009328">
    <property type="term" value="C:phenylalanine-tRNA ligase complex"/>
    <property type="evidence" value="ECO:0007669"/>
    <property type="project" value="TreeGrafter"/>
</dbReference>
<dbReference type="SMART" id="SM00874">
    <property type="entry name" value="B5"/>
    <property type="match status" value="1"/>
</dbReference>
<dbReference type="GO" id="GO:0004826">
    <property type="term" value="F:phenylalanine-tRNA ligase activity"/>
    <property type="evidence" value="ECO:0007669"/>
    <property type="project" value="UniProtKB-UniRule"/>
</dbReference>
<feature type="binding site" evidence="12">
    <location>
        <position position="348"/>
    </location>
    <ligand>
        <name>Mg(2+)</name>
        <dbReference type="ChEBI" id="CHEBI:18420"/>
        <note>shared with alpha subunit</note>
    </ligand>
</feature>
<dbReference type="OrthoDB" id="9805455at2"/>
<comment type="subcellular location">
    <subcellularLocation>
        <location evidence="2 12">Cytoplasm</location>
    </subcellularLocation>
</comment>
<keyword evidence="8 12" id="KW-0067">ATP-binding</keyword>
<name>A0A1N6U132_9SPIO</name>
<feature type="binding site" evidence="12">
    <location>
        <position position="352"/>
    </location>
    <ligand>
        <name>Mg(2+)</name>
        <dbReference type="ChEBI" id="CHEBI:18420"/>
        <note>shared with alpha subunit</note>
    </ligand>
</feature>
<dbReference type="InterPro" id="IPR009061">
    <property type="entry name" value="DNA-bd_dom_put_sf"/>
</dbReference>
<dbReference type="RefSeq" id="WP_076489036.1">
    <property type="nucleotide sequence ID" value="NZ_FTMS01000011.1"/>
</dbReference>
<keyword evidence="4 12" id="KW-0963">Cytoplasm</keyword>
<evidence type="ECO:0000256" key="2">
    <source>
        <dbReference type="ARBA" id="ARBA00004496"/>
    </source>
</evidence>
<evidence type="ECO:0000256" key="8">
    <source>
        <dbReference type="ARBA" id="ARBA00022840"/>
    </source>
</evidence>
<evidence type="ECO:0000256" key="10">
    <source>
        <dbReference type="ARBA" id="ARBA00022917"/>
    </source>
</evidence>
<dbReference type="InterPro" id="IPR005146">
    <property type="entry name" value="B3/B4_tRNA-bd"/>
</dbReference>
<evidence type="ECO:0000256" key="5">
    <source>
        <dbReference type="ARBA" id="ARBA00022598"/>
    </source>
</evidence>
<keyword evidence="5 12" id="KW-0436">Ligase</keyword>
<dbReference type="Proteomes" id="UP000186400">
    <property type="component" value="Unassembled WGS sequence"/>
</dbReference>
<evidence type="ECO:0000256" key="9">
    <source>
        <dbReference type="ARBA" id="ARBA00022842"/>
    </source>
</evidence>
<dbReference type="SMART" id="SM00873">
    <property type="entry name" value="B3_4"/>
    <property type="match status" value="1"/>
</dbReference>
<dbReference type="Pfam" id="PF17759">
    <property type="entry name" value="tRNA_synthFbeta"/>
    <property type="match status" value="1"/>
</dbReference>
<comment type="catalytic activity">
    <reaction evidence="12">
        <text>tRNA(Phe) + L-phenylalanine + ATP = L-phenylalanyl-tRNA(Phe) + AMP + diphosphate + H(+)</text>
        <dbReference type="Rhea" id="RHEA:19413"/>
        <dbReference type="Rhea" id="RHEA-COMP:9668"/>
        <dbReference type="Rhea" id="RHEA-COMP:9699"/>
        <dbReference type="ChEBI" id="CHEBI:15378"/>
        <dbReference type="ChEBI" id="CHEBI:30616"/>
        <dbReference type="ChEBI" id="CHEBI:33019"/>
        <dbReference type="ChEBI" id="CHEBI:58095"/>
        <dbReference type="ChEBI" id="CHEBI:78442"/>
        <dbReference type="ChEBI" id="CHEBI:78531"/>
        <dbReference type="ChEBI" id="CHEBI:456215"/>
        <dbReference type="EC" id="6.1.1.20"/>
    </reaction>
</comment>
<dbReference type="AlphaFoldDB" id="A0A1N6U132"/>
<reference evidence="15" key="1">
    <citation type="submission" date="2017-01" db="EMBL/GenBank/DDBJ databases">
        <authorList>
            <person name="Varghese N."/>
            <person name="Submissions S."/>
        </authorList>
    </citation>
    <scope>NUCLEOTIDE SEQUENCE [LARGE SCALE GENOMIC DNA]</scope>
    <source>
        <strain evidence="15">ASpG1</strain>
    </source>
</reference>
<dbReference type="GO" id="GO:0006432">
    <property type="term" value="P:phenylalanyl-tRNA aminoacylation"/>
    <property type="evidence" value="ECO:0007669"/>
    <property type="project" value="UniProtKB-UniRule"/>
</dbReference>
<dbReference type="CDD" id="cd00769">
    <property type="entry name" value="PheRS_beta_core"/>
    <property type="match status" value="1"/>
</dbReference>
<dbReference type="EC" id="6.1.1.20" evidence="12"/>
<feature type="binding site" evidence="12">
    <location>
        <position position="351"/>
    </location>
    <ligand>
        <name>Mg(2+)</name>
        <dbReference type="ChEBI" id="CHEBI:18420"/>
        <note>shared with alpha subunit</note>
    </ligand>
</feature>
<dbReference type="Pfam" id="PF03484">
    <property type="entry name" value="B5"/>
    <property type="match status" value="1"/>
</dbReference>
<dbReference type="GO" id="GO:0000287">
    <property type="term" value="F:magnesium ion binding"/>
    <property type="evidence" value="ECO:0007669"/>
    <property type="project" value="InterPro"/>
</dbReference>
<dbReference type="PROSITE" id="PS51483">
    <property type="entry name" value="B5"/>
    <property type="match status" value="1"/>
</dbReference>
<feature type="binding site" evidence="12">
    <location>
        <position position="342"/>
    </location>
    <ligand>
        <name>Mg(2+)</name>
        <dbReference type="ChEBI" id="CHEBI:18420"/>
        <note>shared with alpha subunit</note>
    </ligand>
</feature>